<name>A0A109RE63_9LACT</name>
<evidence type="ECO:0000313" key="4">
    <source>
        <dbReference type="EMBL" id="QPS01220.1"/>
    </source>
</evidence>
<dbReference type="CDD" id="cd00158">
    <property type="entry name" value="RHOD"/>
    <property type="match status" value="1"/>
</dbReference>
<dbReference type="InterPro" id="IPR036873">
    <property type="entry name" value="Rhodanese-like_dom_sf"/>
</dbReference>
<gene>
    <name evidence="4" type="ORF">I6G68_07595</name>
    <name evidence="3" type="ORF">ODY43_03985</name>
</gene>
<evidence type="ECO:0000256" key="1">
    <source>
        <dbReference type="SAM" id="Phobius"/>
    </source>
</evidence>
<dbReference type="PANTHER" id="PTHR43031">
    <property type="entry name" value="FAD-DEPENDENT OXIDOREDUCTASE"/>
    <property type="match status" value="1"/>
</dbReference>
<organism evidence="4 5">
    <name type="scientific">Aerococcus urinae</name>
    <dbReference type="NCBI Taxonomy" id="1376"/>
    <lineage>
        <taxon>Bacteria</taxon>
        <taxon>Bacillati</taxon>
        <taxon>Bacillota</taxon>
        <taxon>Bacilli</taxon>
        <taxon>Lactobacillales</taxon>
        <taxon>Aerococcaceae</taxon>
        <taxon>Aerococcus</taxon>
    </lineage>
</organism>
<evidence type="ECO:0000313" key="6">
    <source>
        <dbReference type="Proteomes" id="UP001069145"/>
    </source>
</evidence>
<proteinExistence type="predicted"/>
<dbReference type="EMBL" id="JAOTML010000003">
    <property type="protein sequence ID" value="MCY3053143.1"/>
    <property type="molecule type" value="Genomic_DNA"/>
</dbReference>
<dbReference type="Proteomes" id="UP001069145">
    <property type="component" value="Unassembled WGS sequence"/>
</dbReference>
<dbReference type="Proteomes" id="UP000594771">
    <property type="component" value="Chromosome"/>
</dbReference>
<dbReference type="SUPFAM" id="SSF52821">
    <property type="entry name" value="Rhodanese/Cell cycle control phosphatase"/>
    <property type="match status" value="1"/>
</dbReference>
<keyword evidence="1" id="KW-0472">Membrane</keyword>
<dbReference type="PANTHER" id="PTHR43031:SF18">
    <property type="entry name" value="RHODANESE-RELATED SULFURTRANSFERASES"/>
    <property type="match status" value="1"/>
</dbReference>
<dbReference type="InterPro" id="IPR050229">
    <property type="entry name" value="GlpE_sulfurtransferase"/>
</dbReference>
<keyword evidence="1" id="KW-1133">Transmembrane helix</keyword>
<keyword evidence="6" id="KW-1185">Reference proteome</keyword>
<feature type="transmembrane region" description="Helical" evidence="1">
    <location>
        <begin position="12"/>
        <end position="33"/>
    </location>
</feature>
<evidence type="ECO:0000313" key="3">
    <source>
        <dbReference type="EMBL" id="MCY3053143.1"/>
    </source>
</evidence>
<reference evidence="3" key="2">
    <citation type="submission" date="2022-09" db="EMBL/GenBank/DDBJ databases">
        <title>Aerococcus urinae taxonomy study.</title>
        <authorList>
            <person name="Christensen J."/>
            <person name="Senneby E."/>
        </authorList>
    </citation>
    <scope>NUCLEOTIDE SEQUENCE</scope>
    <source>
        <strain evidence="3">NLD-066-U95</strain>
    </source>
</reference>
<dbReference type="Pfam" id="PF00581">
    <property type="entry name" value="Rhodanese"/>
    <property type="match status" value="1"/>
</dbReference>
<dbReference type="PROSITE" id="PS50206">
    <property type="entry name" value="RHODANESE_3"/>
    <property type="match status" value="1"/>
</dbReference>
<dbReference type="GeneID" id="35767296"/>
<feature type="domain" description="Rhodanese" evidence="2">
    <location>
        <begin position="50"/>
        <end position="140"/>
    </location>
</feature>
<reference evidence="4 5" key="1">
    <citation type="submission" date="2020-12" db="EMBL/GenBank/DDBJ databases">
        <title>FDA dAtabase for Regulatory Grade micrObial Sequences (FDA-ARGOS): Supporting development and validation of Infectious Disease Dx tests.</title>
        <authorList>
            <person name="Sproer C."/>
            <person name="Gronow S."/>
            <person name="Severitt S."/>
            <person name="Schroder I."/>
            <person name="Tallon L."/>
            <person name="Sadzewicz L."/>
            <person name="Zhao X."/>
            <person name="Boylan J."/>
            <person name="Ott S."/>
            <person name="Bowen H."/>
            <person name="Vavikolanu K."/>
            <person name="Mehta A."/>
            <person name="Aluvathingal J."/>
            <person name="Nadendla S."/>
            <person name="Lowell S."/>
            <person name="Myers T."/>
            <person name="Yan Y."/>
            <person name="Sichtig H."/>
        </authorList>
    </citation>
    <scope>NUCLEOTIDE SEQUENCE [LARGE SCALE GENOMIC DNA]</scope>
    <source>
        <strain evidence="4 5">FDAARGOS_911</strain>
    </source>
</reference>
<dbReference type="AlphaFoldDB" id="A0A109RE63"/>
<accession>A0A109RE63</accession>
<protein>
    <submittedName>
        <fullName evidence="4">Rhodanese-like domain-containing protein</fullName>
    </submittedName>
</protein>
<evidence type="ECO:0000259" key="2">
    <source>
        <dbReference type="PROSITE" id="PS50206"/>
    </source>
</evidence>
<dbReference type="SMART" id="SM00450">
    <property type="entry name" value="RHOD"/>
    <property type="match status" value="1"/>
</dbReference>
<evidence type="ECO:0000313" key="5">
    <source>
        <dbReference type="Proteomes" id="UP000594771"/>
    </source>
</evidence>
<keyword evidence="1" id="KW-0812">Transmembrane</keyword>
<dbReference type="RefSeq" id="WP_060777936.1">
    <property type="nucleotide sequence ID" value="NZ_CAJHLF010000003.1"/>
</dbReference>
<dbReference type="InterPro" id="IPR001763">
    <property type="entry name" value="Rhodanese-like_dom"/>
</dbReference>
<dbReference type="KEGG" id="aun:AWM73_02455"/>
<dbReference type="Gene3D" id="3.40.250.10">
    <property type="entry name" value="Rhodanese-like domain"/>
    <property type="match status" value="1"/>
</dbReference>
<sequence length="140" mass="15985">MLLAQTIGGFTLIYLLLVVALLAFLIYQAYFWIKRKQSASMIDQADFQVTMHQAQIIDVREAQEFRSSHILGARNIPYSEVRQMKKAPGLNRSQKIYLYDNGVNIATRMASVLKKEGYEDIYILKGGFNEWEGKTKGTAD</sequence>
<dbReference type="OrthoDB" id="9808735at2"/>
<dbReference type="EMBL" id="CP065662">
    <property type="protein sequence ID" value="QPS01220.1"/>
    <property type="molecule type" value="Genomic_DNA"/>
</dbReference>